<sequence>MRIGGPVIDRYRVKLYTFEPGIELRERETALCQCRGRSEMSMFKSLAPKREPGAISI</sequence>
<evidence type="ECO:0000313" key="2">
    <source>
        <dbReference type="Proteomes" id="UP000054596"/>
    </source>
</evidence>
<dbReference type="EMBL" id="FCOJ02000016">
    <property type="protein sequence ID" value="SAK59932.1"/>
    <property type="molecule type" value="Genomic_DNA"/>
</dbReference>
<accession>A0A158AQ53</accession>
<protein>
    <submittedName>
        <fullName evidence="1">Uncharacterized protein</fullName>
    </submittedName>
</protein>
<dbReference type="AlphaFoldDB" id="A0A158AQ53"/>
<comment type="caution">
    <text evidence="1">The sequence shown here is derived from an EMBL/GenBank/DDBJ whole genome shotgun (WGS) entry which is preliminary data.</text>
</comment>
<dbReference type="Proteomes" id="UP000054596">
    <property type="component" value="Unassembled WGS sequence"/>
</dbReference>
<evidence type="ECO:0000313" key="1">
    <source>
        <dbReference type="EMBL" id="SAK59932.1"/>
    </source>
</evidence>
<name>A0A158AQ53_9BURK</name>
<reference evidence="1" key="1">
    <citation type="submission" date="2016-01" db="EMBL/GenBank/DDBJ databases">
        <authorList>
            <person name="Peeters C."/>
        </authorList>
    </citation>
    <scope>NUCLEOTIDE SEQUENCE [LARGE SCALE GENOMIC DNA]</scope>
    <source>
        <strain evidence="1">LMG 29325</strain>
    </source>
</reference>
<proteinExistence type="predicted"/>
<gene>
    <name evidence="1" type="ORF">AWB82_02759</name>
</gene>
<organism evidence="1 2">
    <name type="scientific">Caballeronia glebae</name>
    <dbReference type="NCBI Taxonomy" id="1777143"/>
    <lineage>
        <taxon>Bacteria</taxon>
        <taxon>Pseudomonadati</taxon>
        <taxon>Pseudomonadota</taxon>
        <taxon>Betaproteobacteria</taxon>
        <taxon>Burkholderiales</taxon>
        <taxon>Burkholderiaceae</taxon>
        <taxon>Caballeronia</taxon>
    </lineage>
</organism>
<keyword evidence="2" id="KW-1185">Reference proteome</keyword>
<dbReference type="STRING" id="1777143.AWB82_02759"/>